<name>A0A9P0DWS5_DIABA</name>
<dbReference type="InterPro" id="IPR023214">
    <property type="entry name" value="HAD_sf"/>
</dbReference>
<dbReference type="Pfam" id="PF08645">
    <property type="entry name" value="PNK3P"/>
    <property type="match status" value="1"/>
</dbReference>
<dbReference type="Pfam" id="PF13671">
    <property type="entry name" value="AAA_33"/>
    <property type="match status" value="1"/>
</dbReference>
<evidence type="ECO:0000313" key="7">
    <source>
        <dbReference type="EMBL" id="CAH1260923.1"/>
    </source>
</evidence>
<dbReference type="SUPFAM" id="SSF49879">
    <property type="entry name" value="SMAD/FHA domain"/>
    <property type="match status" value="1"/>
</dbReference>
<dbReference type="PANTHER" id="PTHR12083:SF9">
    <property type="entry name" value="BIFUNCTIONAL POLYNUCLEOTIDE PHOSPHATASE_KINASE"/>
    <property type="match status" value="1"/>
</dbReference>
<feature type="domain" description="PNK FHA" evidence="6">
    <location>
        <begin position="35"/>
        <end position="102"/>
    </location>
</feature>
<dbReference type="CDD" id="cd01625">
    <property type="entry name" value="HAD_PNP"/>
    <property type="match status" value="1"/>
</dbReference>
<dbReference type="SUPFAM" id="SSF52540">
    <property type="entry name" value="P-loop containing nucleoside triphosphate hydrolases"/>
    <property type="match status" value="1"/>
</dbReference>
<dbReference type="InterPro" id="IPR006551">
    <property type="entry name" value="Polynucleotide_phosphatase"/>
</dbReference>
<dbReference type="AlphaFoldDB" id="A0A9P0DWS5"/>
<evidence type="ECO:0000313" key="8">
    <source>
        <dbReference type="Proteomes" id="UP001153709"/>
    </source>
</evidence>
<organism evidence="7 8">
    <name type="scientific">Diabrotica balteata</name>
    <name type="common">Banded cucumber beetle</name>
    <dbReference type="NCBI Taxonomy" id="107213"/>
    <lineage>
        <taxon>Eukaryota</taxon>
        <taxon>Metazoa</taxon>
        <taxon>Ecdysozoa</taxon>
        <taxon>Arthropoda</taxon>
        <taxon>Hexapoda</taxon>
        <taxon>Insecta</taxon>
        <taxon>Pterygota</taxon>
        <taxon>Neoptera</taxon>
        <taxon>Endopterygota</taxon>
        <taxon>Coleoptera</taxon>
        <taxon>Polyphaga</taxon>
        <taxon>Cucujiformia</taxon>
        <taxon>Chrysomeloidea</taxon>
        <taxon>Chrysomelidae</taxon>
        <taxon>Galerucinae</taxon>
        <taxon>Diabroticina</taxon>
        <taxon>Diabroticites</taxon>
        <taxon>Diabrotica</taxon>
    </lineage>
</organism>
<dbReference type="GO" id="GO:0046403">
    <property type="term" value="F:polynucleotide 3'-phosphatase activity"/>
    <property type="evidence" value="ECO:0007669"/>
    <property type="project" value="TreeGrafter"/>
</dbReference>
<keyword evidence="2" id="KW-0227">DNA damage</keyword>
<dbReference type="FunFam" id="3.40.50.1000:FF:000078">
    <property type="entry name" value="Bifunctional polynucleotide phosphatase/kinase"/>
    <property type="match status" value="1"/>
</dbReference>
<proteinExistence type="predicted"/>
<keyword evidence="4" id="KW-0234">DNA repair</keyword>
<evidence type="ECO:0000256" key="3">
    <source>
        <dbReference type="ARBA" id="ARBA00022801"/>
    </source>
</evidence>
<dbReference type="Gene3D" id="2.60.200.20">
    <property type="match status" value="1"/>
</dbReference>
<dbReference type="InterPro" id="IPR008984">
    <property type="entry name" value="SMAD_FHA_dom_sf"/>
</dbReference>
<dbReference type="InterPro" id="IPR041388">
    <property type="entry name" value="FHA_2"/>
</dbReference>
<evidence type="ECO:0000256" key="5">
    <source>
        <dbReference type="ARBA" id="ARBA00023242"/>
    </source>
</evidence>
<dbReference type="Pfam" id="PF17913">
    <property type="entry name" value="FHA_2"/>
    <property type="match status" value="1"/>
</dbReference>
<dbReference type="SUPFAM" id="SSF56784">
    <property type="entry name" value="HAD-like"/>
    <property type="match status" value="1"/>
</dbReference>
<keyword evidence="5" id="KW-0539">Nucleus</keyword>
<dbReference type="GO" id="GO:0006281">
    <property type="term" value="P:DNA repair"/>
    <property type="evidence" value="ECO:0007669"/>
    <property type="project" value="UniProtKB-KW"/>
</dbReference>
<reference evidence="7" key="1">
    <citation type="submission" date="2022-01" db="EMBL/GenBank/DDBJ databases">
        <authorList>
            <person name="King R."/>
        </authorList>
    </citation>
    <scope>NUCLEOTIDE SEQUENCE</scope>
</reference>
<dbReference type="GO" id="GO:0005634">
    <property type="term" value="C:nucleus"/>
    <property type="evidence" value="ECO:0007669"/>
    <property type="project" value="UniProtKB-SubCell"/>
</dbReference>
<dbReference type="EMBL" id="OU898277">
    <property type="protein sequence ID" value="CAH1260923.1"/>
    <property type="molecule type" value="Genomic_DNA"/>
</dbReference>
<evidence type="ECO:0000259" key="6">
    <source>
        <dbReference type="Pfam" id="PF17913"/>
    </source>
</evidence>
<sequence>MVISISLCGIRYLFKQVHIFKPYKFNQDISMSRKCYLVHLANKIRIHLPNGKLTKVGRSLETKVDDVYVSKEQIECIADTDSCIVKIKPVGKSICGVDGYAVVKDKTYTLGPGHVIEFRLGFHPFEIVFESLEEKMEQTAKRPKLDVIYAEPNNSAFFNGAGRWEDIDQRELLIFTPDNIQSQNKIAAFDIDGTIIKTESGARFPKNFDDWIMNFSEIPSKLQKLYNDNFKIVFFTNQSGVGKDASKVKEFKRKIENILKKIALPIQVYIALGRSKYRKPIPGMWDMLKNQKNDNIKINLNQSFYVGDAAGRELHWAPKKPKDHSSADRLFALNIGIKFYTPEEYFTKSRSAPFKMPEFDPRKLSSGNLPTFDYETPNVIIMVGGPGSGKTHYCKNHIVPKNYVHINRDTVGSWQKCVKLLEESLQQKKNCVVDNTNVDKESRKRYIDVCKKFGVHCRCFIMMTSFEQCKHNNRFRELTDKSHQMVSEIIINSLRKNYQDPVMTEGFYEMVFISFVPKFNSSEDEKLYKMFLLEK</sequence>
<keyword evidence="3" id="KW-0378">Hydrolase</keyword>
<dbReference type="InterPro" id="IPR027417">
    <property type="entry name" value="P-loop_NTPase"/>
</dbReference>
<dbReference type="InterPro" id="IPR036412">
    <property type="entry name" value="HAD-like_sf"/>
</dbReference>
<evidence type="ECO:0000256" key="2">
    <source>
        <dbReference type="ARBA" id="ARBA00022763"/>
    </source>
</evidence>
<dbReference type="Proteomes" id="UP001153709">
    <property type="component" value="Chromosome 2"/>
</dbReference>
<dbReference type="OrthoDB" id="19045at2759"/>
<evidence type="ECO:0000256" key="1">
    <source>
        <dbReference type="ARBA" id="ARBA00004123"/>
    </source>
</evidence>
<dbReference type="Gene3D" id="3.40.50.300">
    <property type="entry name" value="P-loop containing nucleotide triphosphate hydrolases"/>
    <property type="match status" value="1"/>
</dbReference>
<dbReference type="PANTHER" id="PTHR12083">
    <property type="entry name" value="BIFUNCTIONAL POLYNUCLEOTIDE PHOSPHATASE/KINASE"/>
    <property type="match status" value="1"/>
</dbReference>
<protein>
    <recommendedName>
        <fullName evidence="6">PNK FHA domain-containing protein</fullName>
    </recommendedName>
</protein>
<dbReference type="InterPro" id="IPR006549">
    <property type="entry name" value="HAD-SF_hydro_IIIA"/>
</dbReference>
<dbReference type="FunFam" id="3.40.50.300:FF:000737">
    <property type="entry name" value="Bifunctional polynucleotide phosphatase/kinase"/>
    <property type="match status" value="1"/>
</dbReference>
<dbReference type="NCBIfam" id="TIGR01664">
    <property type="entry name" value="DNA-3'-Pase"/>
    <property type="match status" value="1"/>
</dbReference>
<comment type="subcellular location">
    <subcellularLocation>
        <location evidence="1">Nucleus</location>
    </subcellularLocation>
</comment>
<dbReference type="InterPro" id="IPR013954">
    <property type="entry name" value="PNK3P"/>
</dbReference>
<dbReference type="Gene3D" id="3.40.50.1000">
    <property type="entry name" value="HAD superfamily/HAD-like"/>
    <property type="match status" value="1"/>
</dbReference>
<evidence type="ECO:0000256" key="4">
    <source>
        <dbReference type="ARBA" id="ARBA00023204"/>
    </source>
</evidence>
<accession>A0A9P0DWS5</accession>
<dbReference type="GO" id="GO:0003690">
    <property type="term" value="F:double-stranded DNA binding"/>
    <property type="evidence" value="ECO:0007669"/>
    <property type="project" value="TreeGrafter"/>
</dbReference>
<dbReference type="GO" id="GO:0046404">
    <property type="term" value="F:ATP-dependent polydeoxyribonucleotide 5'-hydroxyl-kinase activity"/>
    <property type="evidence" value="ECO:0007669"/>
    <property type="project" value="TreeGrafter"/>
</dbReference>
<dbReference type="NCBIfam" id="TIGR01662">
    <property type="entry name" value="HAD-SF-IIIA"/>
    <property type="match status" value="1"/>
</dbReference>
<keyword evidence="8" id="KW-1185">Reference proteome</keyword>
<gene>
    <name evidence="7" type="ORF">DIABBA_LOCUS3962</name>
</gene>